<dbReference type="InterPro" id="IPR015424">
    <property type="entry name" value="PyrdxlP-dep_Trfase"/>
</dbReference>
<dbReference type="EMBL" id="UHDZ01000001">
    <property type="protein sequence ID" value="SUM72091.1"/>
    <property type="molecule type" value="Genomic_DNA"/>
</dbReference>
<accession>A0A380H6I5</accession>
<gene>
    <name evidence="1" type="ORF">NCTC11807_01739</name>
</gene>
<dbReference type="InterPro" id="IPR015421">
    <property type="entry name" value="PyrdxlP-dep_Trfase_major"/>
</dbReference>
<keyword evidence="1" id="KW-0456">Lyase</keyword>
<evidence type="ECO:0000313" key="2">
    <source>
        <dbReference type="Proteomes" id="UP000255425"/>
    </source>
</evidence>
<sequence>MISFENDYLEGAHEKVLNRLVETNLVQAAGYGFDDFSAQAADKIRKIINCPEATIRF</sequence>
<dbReference type="Proteomes" id="UP000255425">
    <property type="component" value="Unassembled WGS sequence"/>
</dbReference>
<organism evidence="1 2">
    <name type="scientific">Staphylococcus saccharolyticus</name>
    <dbReference type="NCBI Taxonomy" id="33028"/>
    <lineage>
        <taxon>Bacteria</taxon>
        <taxon>Bacillati</taxon>
        <taxon>Bacillota</taxon>
        <taxon>Bacilli</taxon>
        <taxon>Bacillales</taxon>
        <taxon>Staphylococcaceae</taxon>
        <taxon>Staphylococcus</taxon>
    </lineage>
</organism>
<dbReference type="Gene3D" id="3.40.640.10">
    <property type="entry name" value="Type I PLP-dependent aspartate aminotransferase-like (Major domain)"/>
    <property type="match status" value="1"/>
</dbReference>
<reference evidence="1 2" key="1">
    <citation type="submission" date="2018-06" db="EMBL/GenBank/DDBJ databases">
        <authorList>
            <consortium name="Pathogen Informatics"/>
            <person name="Doyle S."/>
        </authorList>
    </citation>
    <scope>NUCLEOTIDE SEQUENCE [LARGE SCALE GENOMIC DNA]</scope>
    <source>
        <strain evidence="1 2">NCTC11807</strain>
    </source>
</reference>
<dbReference type="EC" id="4.1.2.5" evidence="1"/>
<keyword evidence="2" id="KW-1185">Reference proteome</keyword>
<name>A0A380H6I5_9STAP</name>
<dbReference type="GO" id="GO:0004793">
    <property type="term" value="F:threonine aldolase activity"/>
    <property type="evidence" value="ECO:0007669"/>
    <property type="project" value="UniProtKB-EC"/>
</dbReference>
<dbReference type="SUPFAM" id="SSF53383">
    <property type="entry name" value="PLP-dependent transferases"/>
    <property type="match status" value="1"/>
</dbReference>
<evidence type="ECO:0000313" key="1">
    <source>
        <dbReference type="EMBL" id="SUM72091.1"/>
    </source>
</evidence>
<proteinExistence type="predicted"/>
<dbReference type="AlphaFoldDB" id="A0A380H6I5"/>
<protein>
    <submittedName>
        <fullName evidence="1">Low-specificity L-threonine aldolase</fullName>
        <ecNumber evidence="1">4.1.2.5</ecNumber>
    </submittedName>
</protein>